<name>A0ACC3CFS0_PYRYE</name>
<organism evidence="1 2">
    <name type="scientific">Pyropia yezoensis</name>
    <name type="common">Susabi-nori</name>
    <name type="synonym">Porphyra yezoensis</name>
    <dbReference type="NCBI Taxonomy" id="2788"/>
    <lineage>
        <taxon>Eukaryota</taxon>
        <taxon>Rhodophyta</taxon>
        <taxon>Bangiophyceae</taxon>
        <taxon>Bangiales</taxon>
        <taxon>Bangiaceae</taxon>
        <taxon>Pyropia</taxon>
    </lineage>
</organism>
<keyword evidence="2" id="KW-1185">Reference proteome</keyword>
<reference evidence="1" key="1">
    <citation type="submission" date="2019-11" db="EMBL/GenBank/DDBJ databases">
        <title>Nori genome reveals adaptations in red seaweeds to the harsh intertidal environment.</title>
        <authorList>
            <person name="Wang D."/>
            <person name="Mao Y."/>
        </authorList>
    </citation>
    <scope>NUCLEOTIDE SEQUENCE</scope>
    <source>
        <tissue evidence="1">Gametophyte</tissue>
    </source>
</reference>
<sequence length="498" mass="51179">MAVAPSRRVRRGVGVGVGGATAIVGTRHSPFPPRCHDAAAAAASGDGGGGDNGLLGSLAAASTAVGAHLAARQTEADRSAVALVALVARRAAAGVAGVAGGGAAARRQQRVVASSARGSGGGGGGGGGRCTADGTAEAAALLGALIGHLVPPAYAKNVDLPAPPRRGHRPSTSPSVDAERLLRSSPDLPVRYPPAERIVAVGDVHGDADALRRALRSAAVLGPRDEWVGGKAVLVQVGDQLDRGPQERDILDLLFKLQDEAPRSGGAVHVLLGNHELMNVEMDFRYVTMAGFGDFRRRTGELSPSAGRRPTPHPQSVWAKSIRAMPAYMRPRAMALRPGGATTTRLAGRTQIAVIVGDTVFVHGGLRPSHLGAGGGKGVPVGEAALAAMNRGCREWLLGVAEKPAVLRGGSSPVWSRHYSRVGLKSDSPECSSLGQSLKLLNVKRMVVGHTPQMAGISGACDGRVWRIDTGMAKAYGGMTEALEIERSGKSFFLQCLA</sequence>
<comment type="caution">
    <text evidence="1">The sequence shown here is derived from an EMBL/GenBank/DDBJ whole genome shotgun (WGS) entry which is preliminary data.</text>
</comment>
<gene>
    <name evidence="1" type="ORF">I4F81_011152</name>
</gene>
<evidence type="ECO:0000313" key="1">
    <source>
        <dbReference type="EMBL" id="KAK1868668.1"/>
    </source>
</evidence>
<evidence type="ECO:0000313" key="2">
    <source>
        <dbReference type="Proteomes" id="UP000798662"/>
    </source>
</evidence>
<protein>
    <submittedName>
        <fullName evidence="1">Uncharacterized protein</fullName>
    </submittedName>
</protein>
<accession>A0ACC3CFS0</accession>
<dbReference type="EMBL" id="CM020620">
    <property type="protein sequence ID" value="KAK1868668.1"/>
    <property type="molecule type" value="Genomic_DNA"/>
</dbReference>
<proteinExistence type="predicted"/>
<dbReference type="Proteomes" id="UP000798662">
    <property type="component" value="Chromosome 3"/>
</dbReference>